<evidence type="ECO:0000313" key="2">
    <source>
        <dbReference type="EMBL" id="TWP46826.1"/>
    </source>
</evidence>
<reference evidence="2 3" key="1">
    <citation type="submission" date="2019-07" db="EMBL/GenBank/DDBJ databases">
        <title>Lentzea xizangensis sp. nov., isolated from Qinghai-Tibetan Plateau Soils.</title>
        <authorList>
            <person name="Huang J."/>
        </authorList>
    </citation>
    <scope>NUCLEOTIDE SEQUENCE [LARGE SCALE GENOMIC DNA]</scope>
    <source>
        <strain evidence="2 3">FXJ1.1311</strain>
    </source>
</reference>
<protein>
    <recommendedName>
        <fullName evidence="4">DUF3558 domain-containing protein</fullName>
    </recommendedName>
</protein>
<dbReference type="Proteomes" id="UP000316639">
    <property type="component" value="Unassembled WGS sequence"/>
</dbReference>
<keyword evidence="1" id="KW-0732">Signal</keyword>
<dbReference type="PROSITE" id="PS51257">
    <property type="entry name" value="PROKAR_LIPOPROTEIN"/>
    <property type="match status" value="1"/>
</dbReference>
<gene>
    <name evidence="2" type="ORF">FKR81_33980</name>
</gene>
<organism evidence="2 3">
    <name type="scientific">Lentzea tibetensis</name>
    <dbReference type="NCBI Taxonomy" id="2591470"/>
    <lineage>
        <taxon>Bacteria</taxon>
        <taxon>Bacillati</taxon>
        <taxon>Actinomycetota</taxon>
        <taxon>Actinomycetes</taxon>
        <taxon>Pseudonocardiales</taxon>
        <taxon>Pseudonocardiaceae</taxon>
        <taxon>Lentzea</taxon>
    </lineage>
</organism>
<sequence>MRRAAVVVLAALVVVSGCSAGPPLRRGFAGDEPTVTTTTTTSPSVIGRVEIRDAKAKPAKPTRDPKTLALPKAALTADGLEVQEPPVEMNAPLLTLCGDQADLAPDGEARRQRIVTKSTSGASRLDQEIAVHAAAMGKPELKCAGAEKMTLPGDQAGWCEPRAGGRGVCGVLVWRDDVVVSLKFETVSVERAREVVTRLVAAIPAK</sequence>
<feature type="chain" id="PRO_5021855851" description="DUF3558 domain-containing protein" evidence="1">
    <location>
        <begin position="21"/>
        <end position="206"/>
    </location>
</feature>
<accession>A0A563EIZ2</accession>
<feature type="signal peptide" evidence="1">
    <location>
        <begin position="1"/>
        <end position="20"/>
    </location>
</feature>
<dbReference type="AlphaFoldDB" id="A0A563EIZ2"/>
<keyword evidence="3" id="KW-1185">Reference proteome</keyword>
<evidence type="ECO:0008006" key="4">
    <source>
        <dbReference type="Google" id="ProtNLM"/>
    </source>
</evidence>
<dbReference type="EMBL" id="VOBR01000029">
    <property type="protein sequence ID" value="TWP46826.1"/>
    <property type="molecule type" value="Genomic_DNA"/>
</dbReference>
<evidence type="ECO:0000313" key="3">
    <source>
        <dbReference type="Proteomes" id="UP000316639"/>
    </source>
</evidence>
<name>A0A563EIZ2_9PSEU</name>
<proteinExistence type="predicted"/>
<evidence type="ECO:0000256" key="1">
    <source>
        <dbReference type="SAM" id="SignalP"/>
    </source>
</evidence>
<comment type="caution">
    <text evidence="2">The sequence shown here is derived from an EMBL/GenBank/DDBJ whole genome shotgun (WGS) entry which is preliminary data.</text>
</comment>
<dbReference type="RefSeq" id="WP_146358335.1">
    <property type="nucleotide sequence ID" value="NZ_VOBR01000029.1"/>
</dbReference>